<reference evidence="16" key="1">
    <citation type="journal article" date="2019" name="Int. J. Syst. Evol. Microbiol.">
        <title>The Global Catalogue of Microorganisms (GCM) 10K type strain sequencing project: providing services to taxonomists for standard genome sequencing and annotation.</title>
        <authorList>
            <consortium name="The Broad Institute Genomics Platform"/>
            <consortium name="The Broad Institute Genome Sequencing Center for Infectious Disease"/>
            <person name="Wu L."/>
            <person name="Ma J."/>
        </authorList>
    </citation>
    <scope>NUCLEOTIDE SEQUENCE [LARGE SCALE GENOMIC DNA]</scope>
    <source>
        <strain evidence="16">IBRC-M 10908</strain>
    </source>
</reference>
<dbReference type="InterPro" id="IPR051474">
    <property type="entry name" value="Anti-sigma-K/W_factor"/>
</dbReference>
<dbReference type="InterPro" id="IPR041916">
    <property type="entry name" value="Anti_sigma_zinc_sf"/>
</dbReference>
<dbReference type="RefSeq" id="WP_380617962.1">
    <property type="nucleotide sequence ID" value="NZ_JBHSDK010000003.1"/>
</dbReference>
<name>A0ABV8TV04_9ACTN</name>
<dbReference type="Pfam" id="PF10099">
    <property type="entry name" value="RskA_C"/>
    <property type="match status" value="1"/>
</dbReference>
<dbReference type="InterPro" id="IPR027383">
    <property type="entry name" value="Znf_put"/>
</dbReference>
<evidence type="ECO:0000256" key="1">
    <source>
        <dbReference type="ARBA" id="ARBA00004167"/>
    </source>
</evidence>
<keyword evidence="3" id="KW-1003">Cell membrane</keyword>
<dbReference type="PANTHER" id="PTHR37461">
    <property type="entry name" value="ANTI-SIGMA-K FACTOR RSKA"/>
    <property type="match status" value="1"/>
</dbReference>
<accession>A0ABV8TV04</accession>
<evidence type="ECO:0000256" key="12">
    <source>
        <dbReference type="SAM" id="Phobius"/>
    </source>
</evidence>
<evidence type="ECO:0000256" key="8">
    <source>
        <dbReference type="ARBA" id="ARBA00023163"/>
    </source>
</evidence>
<keyword evidence="4 12" id="KW-0812">Transmembrane</keyword>
<keyword evidence="7 12" id="KW-0472">Membrane</keyword>
<feature type="region of interest" description="Disordered" evidence="11">
    <location>
        <begin position="69"/>
        <end position="92"/>
    </location>
</feature>
<dbReference type="PANTHER" id="PTHR37461:SF1">
    <property type="entry name" value="ANTI-SIGMA-K FACTOR RSKA"/>
    <property type="match status" value="1"/>
</dbReference>
<evidence type="ECO:0000256" key="3">
    <source>
        <dbReference type="ARBA" id="ARBA00022475"/>
    </source>
</evidence>
<comment type="subcellular location">
    <subcellularLocation>
        <location evidence="2">Cell membrane</location>
    </subcellularLocation>
    <subcellularLocation>
        <location evidence="1">Membrane</location>
        <topology evidence="1">Single-pass membrane protein</topology>
    </subcellularLocation>
</comment>
<evidence type="ECO:0000256" key="11">
    <source>
        <dbReference type="SAM" id="MobiDB-lite"/>
    </source>
</evidence>
<evidence type="ECO:0000313" key="16">
    <source>
        <dbReference type="Proteomes" id="UP001595823"/>
    </source>
</evidence>
<keyword evidence="6" id="KW-0805">Transcription regulation</keyword>
<dbReference type="EMBL" id="JBHSDK010000003">
    <property type="protein sequence ID" value="MFC4334226.1"/>
    <property type="molecule type" value="Genomic_DNA"/>
</dbReference>
<comment type="caution">
    <text evidence="15">The sequence shown here is derived from an EMBL/GenBank/DDBJ whole genome shotgun (WGS) entry which is preliminary data.</text>
</comment>
<feature type="domain" description="Putative zinc-finger" evidence="14">
    <location>
        <begin position="7"/>
        <end position="36"/>
    </location>
</feature>
<keyword evidence="8" id="KW-0804">Transcription</keyword>
<evidence type="ECO:0000256" key="5">
    <source>
        <dbReference type="ARBA" id="ARBA00022989"/>
    </source>
</evidence>
<gene>
    <name evidence="15" type="ORF">ACFPET_03340</name>
</gene>
<dbReference type="Proteomes" id="UP001595823">
    <property type="component" value="Unassembled WGS sequence"/>
</dbReference>
<evidence type="ECO:0000256" key="2">
    <source>
        <dbReference type="ARBA" id="ARBA00004236"/>
    </source>
</evidence>
<evidence type="ECO:0000256" key="6">
    <source>
        <dbReference type="ARBA" id="ARBA00023015"/>
    </source>
</evidence>
<protein>
    <recommendedName>
        <fullName evidence="10">Regulator of SigK</fullName>
    </recommendedName>
    <alternativeName>
        <fullName evidence="9">Sigma-K anti-sigma factor RskA</fullName>
    </alternativeName>
</protein>
<feature type="domain" description="Anti-sigma K factor RskA C-terminal" evidence="13">
    <location>
        <begin position="110"/>
        <end position="235"/>
    </location>
</feature>
<dbReference type="Gene3D" id="1.10.10.1320">
    <property type="entry name" value="Anti-sigma factor, zinc-finger domain"/>
    <property type="match status" value="1"/>
</dbReference>
<dbReference type="InterPro" id="IPR018764">
    <property type="entry name" value="RskA_C"/>
</dbReference>
<evidence type="ECO:0000256" key="4">
    <source>
        <dbReference type="ARBA" id="ARBA00022692"/>
    </source>
</evidence>
<evidence type="ECO:0000256" key="10">
    <source>
        <dbReference type="ARBA" id="ARBA00030803"/>
    </source>
</evidence>
<keyword evidence="16" id="KW-1185">Reference proteome</keyword>
<evidence type="ECO:0000259" key="14">
    <source>
        <dbReference type="Pfam" id="PF13490"/>
    </source>
</evidence>
<evidence type="ECO:0000256" key="7">
    <source>
        <dbReference type="ARBA" id="ARBA00023136"/>
    </source>
</evidence>
<sequence length="244" mass="26171">MNAENHSLIAAYVLDAVDEEERTEVERHLDECESCRLEERELREAAARLSDDAATEPPPSLKAEVLAEVSRTRQEPPSGGASAVRAGLTGRRSREHRFGTRRALVASLSVLVLALAGAVGVWQWLKTDSDMPDDMAAVMEADDAEKTRESAGGGMAELVYSEKMGEAVLMLSDMDDMGESRSYQIWKFKDGGAHSVMVLDSGMRSAAVMLGDYGPGYAVGVTDEPVGGSSEPSMPAVAMIDMDG</sequence>
<keyword evidence="5 12" id="KW-1133">Transmembrane helix</keyword>
<evidence type="ECO:0000313" key="15">
    <source>
        <dbReference type="EMBL" id="MFC4334226.1"/>
    </source>
</evidence>
<dbReference type="Pfam" id="PF13490">
    <property type="entry name" value="zf-HC2"/>
    <property type="match status" value="1"/>
</dbReference>
<evidence type="ECO:0000259" key="13">
    <source>
        <dbReference type="Pfam" id="PF10099"/>
    </source>
</evidence>
<proteinExistence type="predicted"/>
<feature type="transmembrane region" description="Helical" evidence="12">
    <location>
        <begin position="103"/>
        <end position="125"/>
    </location>
</feature>
<evidence type="ECO:0000256" key="9">
    <source>
        <dbReference type="ARBA" id="ARBA00029829"/>
    </source>
</evidence>
<organism evidence="15 16">
    <name type="scientific">Salininema proteolyticum</name>
    <dbReference type="NCBI Taxonomy" id="1607685"/>
    <lineage>
        <taxon>Bacteria</taxon>
        <taxon>Bacillati</taxon>
        <taxon>Actinomycetota</taxon>
        <taxon>Actinomycetes</taxon>
        <taxon>Glycomycetales</taxon>
        <taxon>Glycomycetaceae</taxon>
        <taxon>Salininema</taxon>
    </lineage>
</organism>